<evidence type="ECO:0000313" key="3">
    <source>
        <dbReference type="Proteomes" id="UP000030671"/>
    </source>
</evidence>
<keyword evidence="3" id="KW-1185">Reference proteome</keyword>
<dbReference type="STRING" id="747525.W4KLI9"/>
<dbReference type="EMBL" id="KI925454">
    <property type="protein sequence ID" value="ETW86718.1"/>
    <property type="molecule type" value="Genomic_DNA"/>
</dbReference>
<accession>W4KLI9</accession>
<feature type="compositionally biased region" description="Basic and acidic residues" evidence="1">
    <location>
        <begin position="488"/>
        <end position="503"/>
    </location>
</feature>
<sequence>MDAQQLSSSLYDSHRPARPPLSHSSSRHSNTQHTSTSPTAVERPAHRRSCSSASSDHNAHLTSTPPLPERPPRRTSSSSIKPISEFESPPPNRSTDSHKLTREKLRALDHFSKLGRRNKEKAKPDFPPSSWAPGVPTTEPSGSHRRRASEASADLASVERADSKPLPPPPPPSDNEGDITPTNDKRGSSEPSTPTVGSYTPPEPLTLARRIQTLLLSMPSISTPAITITTVAPEQGQDATSSPPPNVPVNLHAIEAPGSDQPSPSSPPVSFLPAALTDYRLLSLLSDGMIMNGSLEKGRQSVFAILDRLHIPGMHSAVSPDTPLSERAKESGQYSDDDSSVMLYGPLVPTDESEVEIARSDIVSVCDDGEEVLEFERPAHRVSMLVPFEEYSRRDSSHGHNGQVFGGSNDNGKDGGIRRKENRAPEEEKGKSGGKSVTERKWFEAWKDKALDKTKWKGKGKVSATEAEVESNSLPDQNQGVSPPEESEALKIEEITPPEEKVNELVQSGSSREKFTKTRVIWVPSGDKISFQATWWGYRL</sequence>
<dbReference type="HOGENOM" id="CLU_504378_0_0_1"/>
<feature type="compositionally biased region" description="Low complexity" evidence="1">
    <location>
        <begin position="74"/>
        <end position="87"/>
    </location>
</feature>
<dbReference type="AlphaFoldDB" id="W4KLI9"/>
<reference evidence="2 3" key="1">
    <citation type="journal article" date="2012" name="New Phytol.">
        <title>Insight into trade-off between wood decay and parasitism from the genome of a fungal forest pathogen.</title>
        <authorList>
            <person name="Olson A."/>
            <person name="Aerts A."/>
            <person name="Asiegbu F."/>
            <person name="Belbahri L."/>
            <person name="Bouzid O."/>
            <person name="Broberg A."/>
            <person name="Canback B."/>
            <person name="Coutinho P.M."/>
            <person name="Cullen D."/>
            <person name="Dalman K."/>
            <person name="Deflorio G."/>
            <person name="van Diepen L.T."/>
            <person name="Dunand C."/>
            <person name="Duplessis S."/>
            <person name="Durling M."/>
            <person name="Gonthier P."/>
            <person name="Grimwood J."/>
            <person name="Fossdal C.G."/>
            <person name="Hansson D."/>
            <person name="Henrissat B."/>
            <person name="Hietala A."/>
            <person name="Himmelstrand K."/>
            <person name="Hoffmeister D."/>
            <person name="Hogberg N."/>
            <person name="James T.Y."/>
            <person name="Karlsson M."/>
            <person name="Kohler A."/>
            <person name="Kues U."/>
            <person name="Lee Y.H."/>
            <person name="Lin Y.C."/>
            <person name="Lind M."/>
            <person name="Lindquist E."/>
            <person name="Lombard V."/>
            <person name="Lucas S."/>
            <person name="Lunden K."/>
            <person name="Morin E."/>
            <person name="Murat C."/>
            <person name="Park J."/>
            <person name="Raffaello T."/>
            <person name="Rouze P."/>
            <person name="Salamov A."/>
            <person name="Schmutz J."/>
            <person name="Solheim H."/>
            <person name="Stahlberg J."/>
            <person name="Velez H."/>
            <person name="de Vries R.P."/>
            <person name="Wiebenga A."/>
            <person name="Woodward S."/>
            <person name="Yakovlev I."/>
            <person name="Garbelotto M."/>
            <person name="Martin F."/>
            <person name="Grigoriev I.V."/>
            <person name="Stenlid J."/>
        </authorList>
    </citation>
    <scope>NUCLEOTIDE SEQUENCE [LARGE SCALE GENOMIC DNA]</scope>
    <source>
        <strain evidence="2 3">TC 32-1</strain>
    </source>
</reference>
<organism evidence="2 3">
    <name type="scientific">Heterobasidion irregulare (strain TC 32-1)</name>
    <dbReference type="NCBI Taxonomy" id="747525"/>
    <lineage>
        <taxon>Eukaryota</taxon>
        <taxon>Fungi</taxon>
        <taxon>Dikarya</taxon>
        <taxon>Basidiomycota</taxon>
        <taxon>Agaricomycotina</taxon>
        <taxon>Agaricomycetes</taxon>
        <taxon>Russulales</taxon>
        <taxon>Bondarzewiaceae</taxon>
        <taxon>Heterobasidion</taxon>
        <taxon>Heterobasidion annosum species complex</taxon>
    </lineage>
</organism>
<feature type="region of interest" description="Disordered" evidence="1">
    <location>
        <begin position="454"/>
        <end position="509"/>
    </location>
</feature>
<dbReference type="Proteomes" id="UP000030671">
    <property type="component" value="Unassembled WGS sequence"/>
</dbReference>
<dbReference type="OrthoDB" id="3247214at2759"/>
<feature type="region of interest" description="Disordered" evidence="1">
    <location>
        <begin position="1"/>
        <end position="203"/>
    </location>
</feature>
<feature type="compositionally biased region" description="Polar residues" evidence="1">
    <location>
        <begin position="189"/>
        <end position="198"/>
    </location>
</feature>
<proteinExistence type="predicted"/>
<dbReference type="KEGG" id="hir:HETIRDRAFT_447398"/>
<protein>
    <submittedName>
        <fullName evidence="2">Uncharacterized protein</fullName>
    </submittedName>
</protein>
<gene>
    <name evidence="2" type="ORF">HETIRDRAFT_447398</name>
</gene>
<feature type="region of interest" description="Disordered" evidence="1">
    <location>
        <begin position="393"/>
        <end position="437"/>
    </location>
</feature>
<feature type="compositionally biased region" description="Polar residues" evidence="1">
    <location>
        <begin position="470"/>
        <end position="481"/>
    </location>
</feature>
<feature type="compositionally biased region" description="Basic and acidic residues" evidence="1">
    <location>
        <begin position="95"/>
        <end position="112"/>
    </location>
</feature>
<dbReference type="GeneID" id="20675773"/>
<evidence type="ECO:0000256" key="1">
    <source>
        <dbReference type="SAM" id="MobiDB-lite"/>
    </source>
</evidence>
<feature type="compositionally biased region" description="Polar residues" evidence="1">
    <location>
        <begin position="1"/>
        <end position="11"/>
    </location>
</feature>
<dbReference type="InParanoid" id="W4KLI9"/>
<dbReference type="RefSeq" id="XP_009540713.1">
    <property type="nucleotide sequence ID" value="XM_009542418.1"/>
</dbReference>
<feature type="region of interest" description="Disordered" evidence="1">
    <location>
        <begin position="234"/>
        <end position="269"/>
    </location>
</feature>
<feature type="compositionally biased region" description="Basic and acidic residues" evidence="1">
    <location>
        <begin position="411"/>
        <end position="437"/>
    </location>
</feature>
<name>W4KLI9_HETIT</name>
<feature type="compositionally biased region" description="Low complexity" evidence="1">
    <location>
        <begin position="20"/>
        <end position="37"/>
    </location>
</feature>
<feature type="region of interest" description="Disordered" evidence="1">
    <location>
        <begin position="316"/>
        <end position="341"/>
    </location>
</feature>
<evidence type="ECO:0000313" key="2">
    <source>
        <dbReference type="EMBL" id="ETW86718.1"/>
    </source>
</evidence>